<dbReference type="InterPro" id="IPR025738">
    <property type="entry name" value="BatD"/>
</dbReference>
<reference evidence="3 4" key="1">
    <citation type="submission" date="2011-05" db="EMBL/GenBank/DDBJ databases">
        <title>Complete sequence of Thioalkalimicrobium cyclicum ALM1.</title>
        <authorList>
            <consortium name="US DOE Joint Genome Institute"/>
            <person name="Lucas S."/>
            <person name="Han J."/>
            <person name="Lapidus A."/>
            <person name="Cheng J.-F."/>
            <person name="Goodwin L."/>
            <person name="Pitluck S."/>
            <person name="Peters L."/>
            <person name="Mikhailova N."/>
            <person name="Davenport K."/>
            <person name="Han C."/>
            <person name="Tapia R."/>
            <person name="Land M."/>
            <person name="Hauser L."/>
            <person name="Kyrpides N."/>
            <person name="Ivanova N."/>
            <person name="Pagani I."/>
            <person name="Kappler U."/>
            <person name="Woyke T."/>
        </authorList>
    </citation>
    <scope>NUCLEOTIDE SEQUENCE [LARGE SCALE GENOMIC DNA]</scope>
    <source>
        <strain evidence="4">DSM 14477 / JCM 11371 / ALM1</strain>
    </source>
</reference>
<evidence type="ECO:0000313" key="4">
    <source>
        <dbReference type="Proteomes" id="UP000009232"/>
    </source>
</evidence>
<feature type="transmembrane region" description="Helical" evidence="1">
    <location>
        <begin position="400"/>
        <end position="421"/>
    </location>
</feature>
<keyword evidence="1" id="KW-1133">Transmembrane helix</keyword>
<sequence>MVKQGLILLLSCLLIPMIAKANWSDRTLTTELEAAMVNQGEVVNLKVLANFQTTTRGPDFSVLMDDFEILSRQASSQLRVINGQPTGTTMWEVALMPRRTGVIDIPAFRVENVASEPLSIEVLETRAPAIDYRVTFMTAEVSTKTPYVQQEVLYTLRLYYLGSLRRGSVDMPAFNNFLSERLVNQNQFETLVDDRLYRVIEWVYALYPQKSGELTITPKNFEGALLRQRQVEVFQSQSNPLTLDVKPIPDSFPSDATWLPARQIQLKQDWQITGAFHVGDTLSRRISLEAVGLQASQLPDPVFKERPGFRVYADPIGQNQHSGQHGMSSSKQQNFTVVFQEAGDINFGGITLPWWNTETDSLEIARLNARSVTVLPSSSEEQPLPEWQANTTSTTATTNYYWPILSAIFATLWLATLLLWYRQRHQHNPVKASASELVYKFSADLTTLKSLNIAQQSEWLKKWWQLQGYSLASMPYQAPALYRALQDIEGQRYRVNLQDEQALEQASETLYAAVDSWYQDHPKSGHKAAKELALLYPN</sequence>
<proteinExistence type="predicted"/>
<evidence type="ECO:0000256" key="2">
    <source>
        <dbReference type="SAM" id="SignalP"/>
    </source>
</evidence>
<organism evidence="3 4">
    <name type="scientific">Thiomicrospira cyclica (strain DSM 14477 / JCM 11371 / ALM1)</name>
    <name type="common">Thioalkalimicrobium cyclicum</name>
    <dbReference type="NCBI Taxonomy" id="717773"/>
    <lineage>
        <taxon>Bacteria</taxon>
        <taxon>Pseudomonadati</taxon>
        <taxon>Pseudomonadota</taxon>
        <taxon>Gammaproteobacteria</taxon>
        <taxon>Thiotrichales</taxon>
        <taxon>Piscirickettsiaceae</taxon>
        <taxon>Thiomicrospira</taxon>
    </lineage>
</organism>
<keyword evidence="1" id="KW-0812">Transmembrane</keyword>
<dbReference type="AlphaFoldDB" id="F6DBM3"/>
<keyword evidence="4" id="KW-1185">Reference proteome</keyword>
<evidence type="ECO:0000256" key="1">
    <source>
        <dbReference type="SAM" id="Phobius"/>
    </source>
</evidence>
<keyword evidence="2" id="KW-0732">Signal</keyword>
<feature type="signal peptide" evidence="2">
    <location>
        <begin position="1"/>
        <end position="21"/>
    </location>
</feature>
<accession>F6DBM3</accession>
<dbReference type="Pfam" id="PF13584">
    <property type="entry name" value="BatD"/>
    <property type="match status" value="1"/>
</dbReference>
<dbReference type="STRING" id="717773.Thicy_1668"/>
<dbReference type="PANTHER" id="PTHR40940">
    <property type="entry name" value="PROTEIN BATD-RELATED"/>
    <property type="match status" value="1"/>
</dbReference>
<keyword evidence="1" id="KW-0472">Membrane</keyword>
<dbReference type="Proteomes" id="UP000009232">
    <property type="component" value="Chromosome"/>
</dbReference>
<dbReference type="EMBL" id="CP002776">
    <property type="protein sequence ID" value="AEG32425.1"/>
    <property type="molecule type" value="Genomic_DNA"/>
</dbReference>
<dbReference type="PANTHER" id="PTHR40940:SF1">
    <property type="entry name" value="PROTEIN BATD"/>
    <property type="match status" value="1"/>
</dbReference>
<dbReference type="HOGENOM" id="CLU_031701_1_0_6"/>
<feature type="chain" id="PRO_5003334765" description="Protein BatD" evidence="2">
    <location>
        <begin position="22"/>
        <end position="538"/>
    </location>
</feature>
<dbReference type="KEGG" id="tcy:Thicy_1668"/>
<dbReference type="eggNOG" id="COG0457">
    <property type="taxonomic scope" value="Bacteria"/>
</dbReference>
<protein>
    <recommendedName>
        <fullName evidence="5">Protein BatD</fullName>
    </recommendedName>
</protein>
<evidence type="ECO:0008006" key="5">
    <source>
        <dbReference type="Google" id="ProtNLM"/>
    </source>
</evidence>
<dbReference type="RefSeq" id="WP_013836194.1">
    <property type="nucleotide sequence ID" value="NC_015581.1"/>
</dbReference>
<dbReference type="OrthoDB" id="5293418at2"/>
<name>F6DBM3_THICA</name>
<gene>
    <name evidence="3" type="ordered locus">Thicy_1668</name>
</gene>
<evidence type="ECO:0000313" key="3">
    <source>
        <dbReference type="EMBL" id="AEG32425.1"/>
    </source>
</evidence>